<dbReference type="InterPro" id="IPR001623">
    <property type="entry name" value="DnaJ_domain"/>
</dbReference>
<feature type="compositionally biased region" description="Basic and acidic residues" evidence="1">
    <location>
        <begin position="15"/>
        <end position="30"/>
    </location>
</feature>
<evidence type="ECO:0000256" key="1">
    <source>
        <dbReference type="SAM" id="MobiDB-lite"/>
    </source>
</evidence>
<dbReference type="OMA" id="QAYPLQW"/>
<protein>
    <submittedName>
        <fullName evidence="2">J domain-containing protein</fullName>
    </submittedName>
</protein>
<name>A0A482TIG6_9EURY</name>
<feature type="region of interest" description="Disordered" evidence="1">
    <location>
        <begin position="1"/>
        <end position="30"/>
    </location>
</feature>
<proteinExistence type="predicted"/>
<dbReference type="InterPro" id="IPR036869">
    <property type="entry name" value="J_dom_sf"/>
</dbReference>
<dbReference type="Gene3D" id="1.10.287.110">
    <property type="entry name" value="DnaJ domain"/>
    <property type="match status" value="1"/>
</dbReference>
<reference evidence="2 3" key="1">
    <citation type="submission" date="2018-12" db="EMBL/GenBank/DDBJ databases">
        <title>Genome analysis provides insights into bioremediation potentialities of Halogeometricum borinquense strain N11.</title>
        <authorList>
            <person name="Najjari A."/>
            <person name="Youssef N."/>
            <person name="Fhoula I."/>
            <person name="Ben Dhia O."/>
            <person name="Mahjoubi M."/>
            <person name="Ouzari H.I."/>
            <person name="Cherif A."/>
        </authorList>
    </citation>
    <scope>NUCLEOTIDE SEQUENCE [LARGE SCALE GENOMIC DNA]</scope>
    <source>
        <strain evidence="2 3">N11</strain>
    </source>
</reference>
<dbReference type="CDD" id="cd06257">
    <property type="entry name" value="DnaJ"/>
    <property type="match status" value="1"/>
</dbReference>
<dbReference type="GeneID" id="9994749"/>
<evidence type="ECO:0000313" key="2">
    <source>
        <dbReference type="EMBL" id="RYJ14998.1"/>
    </source>
</evidence>
<dbReference type="RefSeq" id="WP_006055033.1">
    <property type="nucleotide sequence ID" value="NZ_RZHH01000002.1"/>
</dbReference>
<dbReference type="SUPFAM" id="SSF46565">
    <property type="entry name" value="Chaperone J-domain"/>
    <property type="match status" value="1"/>
</dbReference>
<feature type="compositionally biased region" description="Basic and acidic residues" evidence="1">
    <location>
        <begin position="180"/>
        <end position="196"/>
    </location>
</feature>
<organism evidence="2 3">
    <name type="scientific">Halogeometricum borinquense</name>
    <dbReference type="NCBI Taxonomy" id="60847"/>
    <lineage>
        <taxon>Archaea</taxon>
        <taxon>Methanobacteriati</taxon>
        <taxon>Methanobacteriota</taxon>
        <taxon>Stenosarchaea group</taxon>
        <taxon>Halobacteria</taxon>
        <taxon>Halobacteriales</taxon>
        <taxon>Haloferacaceae</taxon>
        <taxon>Halogeometricum</taxon>
    </lineage>
</organism>
<dbReference type="AlphaFoldDB" id="A0A482TIG6"/>
<gene>
    <name evidence="2" type="ORF">ELS19_14260</name>
</gene>
<feature type="compositionally biased region" description="Basic and acidic residues" evidence="1">
    <location>
        <begin position="53"/>
        <end position="64"/>
    </location>
</feature>
<feature type="region of interest" description="Disordered" evidence="1">
    <location>
        <begin position="53"/>
        <end position="79"/>
    </location>
</feature>
<accession>A0A482TIG6</accession>
<comment type="caution">
    <text evidence="2">The sequence shown here is derived from an EMBL/GenBank/DDBJ whole genome shotgun (WGS) entry which is preliminary data.</text>
</comment>
<sequence length="202" mass="22713">MSDGTAQGELDWPPEFERTPADERRSYPHGFEVTRSEAFDSVLKQLRRMDAKNVRLDTDAEHQKRNPNKPYANSSFDDPGVVVRFEHDGEQYAMPMDKWDNPRDNARAIALTLKAKRALTRYGVETIESEFSAHQLPPGDDRENVVVSGAIEEPHEILGVASDAPESVVKAAARTRKKETHPDNGGDVSEFKRVVNAEEELL</sequence>
<evidence type="ECO:0000313" key="3">
    <source>
        <dbReference type="Proteomes" id="UP000294028"/>
    </source>
</evidence>
<feature type="region of interest" description="Disordered" evidence="1">
    <location>
        <begin position="174"/>
        <end position="202"/>
    </location>
</feature>
<dbReference type="EMBL" id="RZHH01000002">
    <property type="protein sequence ID" value="RYJ14998.1"/>
    <property type="molecule type" value="Genomic_DNA"/>
</dbReference>
<dbReference type="Proteomes" id="UP000294028">
    <property type="component" value="Unassembled WGS sequence"/>
</dbReference>